<sequence>MGQQSISTGKSVTLFLIITQMAILMVILSVAIVWPPRALASDDDKRVDNKVAEAREAVGNHDIIDIQDTILRQIEAFANNDREQAWAYASGGIKRRFGSSQVFVDMVREAYPAVHDATEIEFTENVHQGIFYMQGVKFKGPEGKLWDAYYQMIQVEGAWKIAGVRLQPAETGI</sequence>
<protein>
    <recommendedName>
        <fullName evidence="3">DUF4440 domain-containing protein</fullName>
    </recommendedName>
</protein>
<dbReference type="AlphaFoldDB" id="A0A0F9LN91"/>
<proteinExistence type="predicted"/>
<keyword evidence="1" id="KW-0472">Membrane</keyword>
<evidence type="ECO:0000256" key="1">
    <source>
        <dbReference type="SAM" id="Phobius"/>
    </source>
</evidence>
<evidence type="ECO:0008006" key="3">
    <source>
        <dbReference type="Google" id="ProtNLM"/>
    </source>
</evidence>
<keyword evidence="1" id="KW-1133">Transmembrane helix</keyword>
<keyword evidence="1" id="KW-0812">Transmembrane</keyword>
<feature type="transmembrane region" description="Helical" evidence="1">
    <location>
        <begin position="12"/>
        <end position="34"/>
    </location>
</feature>
<comment type="caution">
    <text evidence="2">The sequence shown here is derived from an EMBL/GenBank/DDBJ whole genome shotgun (WGS) entry which is preliminary data.</text>
</comment>
<dbReference type="InterPro" id="IPR032347">
    <property type="entry name" value="DUF4864"/>
</dbReference>
<name>A0A0F9LN91_9ZZZZ</name>
<accession>A0A0F9LN91</accession>
<dbReference type="EMBL" id="LAZR01006926">
    <property type="protein sequence ID" value="KKM88681.1"/>
    <property type="molecule type" value="Genomic_DNA"/>
</dbReference>
<gene>
    <name evidence="2" type="ORF">LCGC14_1256290</name>
</gene>
<dbReference type="Pfam" id="PF16156">
    <property type="entry name" value="DUF4864"/>
    <property type="match status" value="1"/>
</dbReference>
<reference evidence="2" key="1">
    <citation type="journal article" date="2015" name="Nature">
        <title>Complex archaea that bridge the gap between prokaryotes and eukaryotes.</title>
        <authorList>
            <person name="Spang A."/>
            <person name="Saw J.H."/>
            <person name="Jorgensen S.L."/>
            <person name="Zaremba-Niedzwiedzka K."/>
            <person name="Martijn J."/>
            <person name="Lind A.E."/>
            <person name="van Eijk R."/>
            <person name="Schleper C."/>
            <person name="Guy L."/>
            <person name="Ettema T.J."/>
        </authorList>
    </citation>
    <scope>NUCLEOTIDE SEQUENCE</scope>
</reference>
<evidence type="ECO:0000313" key="2">
    <source>
        <dbReference type="EMBL" id="KKM88681.1"/>
    </source>
</evidence>
<organism evidence="2">
    <name type="scientific">marine sediment metagenome</name>
    <dbReference type="NCBI Taxonomy" id="412755"/>
    <lineage>
        <taxon>unclassified sequences</taxon>
        <taxon>metagenomes</taxon>
        <taxon>ecological metagenomes</taxon>
    </lineage>
</organism>